<dbReference type="InterPro" id="IPR001789">
    <property type="entry name" value="Sig_transdc_resp-reg_receiver"/>
</dbReference>
<protein>
    <recommendedName>
        <fullName evidence="2">histidine kinase</fullName>
        <ecNumber evidence="2">2.7.13.3</ecNumber>
    </recommendedName>
</protein>
<dbReference type="GO" id="GO:0000155">
    <property type="term" value="F:phosphorelay sensor kinase activity"/>
    <property type="evidence" value="ECO:0007669"/>
    <property type="project" value="InterPro"/>
</dbReference>
<feature type="domain" description="Histidine kinase" evidence="14">
    <location>
        <begin position="858"/>
        <end position="1079"/>
    </location>
</feature>
<dbReference type="InterPro" id="IPR005467">
    <property type="entry name" value="His_kinase_dom"/>
</dbReference>
<evidence type="ECO:0000256" key="1">
    <source>
        <dbReference type="ARBA" id="ARBA00000085"/>
    </source>
</evidence>
<dbReference type="Gene3D" id="2.60.40.10">
    <property type="entry name" value="Immunoglobulins"/>
    <property type="match status" value="1"/>
</dbReference>
<dbReference type="FunFam" id="3.30.565.10:FF:000037">
    <property type="entry name" value="Hybrid sensor histidine kinase/response regulator"/>
    <property type="match status" value="1"/>
</dbReference>
<dbReference type="Proteomes" id="UP000286402">
    <property type="component" value="Unassembled WGS sequence"/>
</dbReference>
<proteinExistence type="predicted"/>
<dbReference type="EMBL" id="MCAQ01000001">
    <property type="protein sequence ID" value="RKF42023.1"/>
    <property type="molecule type" value="Genomic_DNA"/>
</dbReference>
<organism evidence="16 17">
    <name type="scientific">Sphingobacterium siyangense</name>
    <dbReference type="NCBI Taxonomy" id="459529"/>
    <lineage>
        <taxon>Bacteria</taxon>
        <taxon>Pseudomonadati</taxon>
        <taxon>Bacteroidota</taxon>
        <taxon>Sphingobacteriia</taxon>
        <taxon>Sphingobacteriales</taxon>
        <taxon>Sphingobacteriaceae</taxon>
        <taxon>Sphingobacterium</taxon>
    </lineage>
</organism>
<gene>
    <name evidence="16" type="ORF">BCY89_00510</name>
</gene>
<dbReference type="InterPro" id="IPR036890">
    <property type="entry name" value="HATPase_C_sf"/>
</dbReference>
<evidence type="ECO:0000256" key="4">
    <source>
        <dbReference type="ARBA" id="ARBA00022679"/>
    </source>
</evidence>
<sequence>MIRILVVFTWMMLTFFSYGQSQPVTFQRYSSKDGLSSNTIYSIYRDSYGFLWLGTEDGLNRFDGRHYNVYRYDANKENSLMANHISALCEDRKGRIWIGTNGGGLSYYDREADRIRSYNLTPDGKWLSTAINAIDKDASGNIWIASYGALYILDVNDLQKRMDPTYRRIVEAFAGKVTGSVFRDRKNNMWVSSENGIFRISADLKTIKRFEVLSEKEGYGNGIEISSIVEDDQGRIWVGSMLGLKYLNPGDSQFNKFSAGEGKGALSSPRIYTLCHNQKQDLWIGTDNGLDVLNTRDLTVRTFKPDPSNVHSLSHKSIRSIFVDNSGIYWIGTFQGGLNKFDTNLSQFRLKSLDFLEAMTGDPAIVTSFAAYQNKIFLGVDGGGIWKYDRTTDKLSSVELSGNLPKDLTVLTLERKFDQLWIGTYQQGVICYDLLNGNLKRYTVGNREDNLNNNDIFCLKVDFRGNTWVGTNGGGVNIIQKGNAIVKKYKREEHSNDGIELPGNFIRALAEDQEHNMWIGTYGSGLVMYDPLKQQTTLYDKAKNKLPSNYILSVHTDKNGNLWVGTNGNGVGLLRKGKTLFETLSEKDGLVNGAIQSIIEDDKGRIWFSTNKGLSCYSPMQNKFKNYSNAVGLQEGAFMLGASLKTDDGEIYFGGQKGFNHFYPAHLKTNGNPAKVALTDLKIDNVIVQPTEKGPIHQSLLTADRINLKYKQNFSISFAALNLTVPEDNQYEYRLVGFDKNWIRNGKENSAYYTNLDPGDYVFEVRASNNDGIWNKEIKSIAIHVAPPFWRTIYAYLFYVLAVLGGLLWIRHRGIQKLKQKFAIEQERIQARQLIEQQKRDAETKHQIDAMKIRFLTNLSHEFRTPISLITGPVDALIAKNKDSKLGDQLNLVSRNARRLLNLVNQLLDFRKMEYHELKVQDEDGELVSFVQEVYRSFQDMALQKGIDYSFFPCQEKLYCRFDRNKVERILFNLIYNAFKFTKKGGDIAVIISSISLVDKKMHVSLEVRDTGIGIPEQLQQSIFESFFQHDTEGKVASQGSGIGLSIAQSFVQMYHGEISVNSQPDSGSTFKFDLWLDQAESVYEGGVEPEVVTEIQPVELRQCPLVLVIEDDEDFRYYLSESLKEYYQIIEATNGKDGWQKALFHHPDLVVSDVQMPYMNGMEFSQKLAQDKRTKHIPVVLLTASQVDNGLVCGLESGAVGYLTKPFDMDVLVAKVNSLLQLNQAFREVYSKQVSILAPEMTIRSEKDKFLQKVLNYVHDNIDNPQLSVEALSAHTSMSRASLYNKLLELTGMSPVDFIRSVKLEKAAGLLEKSDKSISEIAYETGFANPNYFTKVFKAKYQMTPSEYIQSHKSTSVH</sequence>
<evidence type="ECO:0000256" key="9">
    <source>
        <dbReference type="ARBA" id="ARBA00023015"/>
    </source>
</evidence>
<evidence type="ECO:0000256" key="10">
    <source>
        <dbReference type="ARBA" id="ARBA00023125"/>
    </source>
</evidence>
<evidence type="ECO:0000256" key="12">
    <source>
        <dbReference type="PROSITE-ProRule" id="PRU00169"/>
    </source>
</evidence>
<dbReference type="Pfam" id="PF02518">
    <property type="entry name" value="HATPase_c"/>
    <property type="match status" value="1"/>
</dbReference>
<evidence type="ECO:0000313" key="16">
    <source>
        <dbReference type="EMBL" id="RKF42023.1"/>
    </source>
</evidence>
<dbReference type="CDD" id="cd00082">
    <property type="entry name" value="HisKA"/>
    <property type="match status" value="1"/>
</dbReference>
<dbReference type="InterPro" id="IPR036097">
    <property type="entry name" value="HisK_dim/P_sf"/>
</dbReference>
<feature type="modified residue" description="4-aspartylphosphate" evidence="12">
    <location>
        <position position="1154"/>
    </location>
</feature>
<dbReference type="RefSeq" id="WP_120332426.1">
    <property type="nucleotide sequence ID" value="NZ_MCAQ01000001.1"/>
</dbReference>
<evidence type="ECO:0000256" key="8">
    <source>
        <dbReference type="ARBA" id="ARBA00023012"/>
    </source>
</evidence>
<dbReference type="InterPro" id="IPR003594">
    <property type="entry name" value="HATPase_dom"/>
</dbReference>
<evidence type="ECO:0000259" key="13">
    <source>
        <dbReference type="PROSITE" id="PS01124"/>
    </source>
</evidence>
<dbReference type="InterPro" id="IPR013783">
    <property type="entry name" value="Ig-like_fold"/>
</dbReference>
<evidence type="ECO:0000256" key="11">
    <source>
        <dbReference type="ARBA" id="ARBA00023163"/>
    </source>
</evidence>
<dbReference type="Gene3D" id="2.130.10.10">
    <property type="entry name" value="YVTN repeat-like/Quinoprotein amine dehydrogenase"/>
    <property type="match status" value="2"/>
</dbReference>
<dbReference type="PANTHER" id="PTHR43547:SF2">
    <property type="entry name" value="HYBRID SIGNAL TRANSDUCTION HISTIDINE KINASE C"/>
    <property type="match status" value="1"/>
</dbReference>
<dbReference type="PROSITE" id="PS01124">
    <property type="entry name" value="HTH_ARAC_FAMILY_2"/>
    <property type="match status" value="1"/>
</dbReference>
<evidence type="ECO:0000256" key="6">
    <source>
        <dbReference type="ARBA" id="ARBA00022777"/>
    </source>
</evidence>
<dbReference type="GO" id="GO:0043565">
    <property type="term" value="F:sequence-specific DNA binding"/>
    <property type="evidence" value="ECO:0007669"/>
    <property type="project" value="InterPro"/>
</dbReference>
<dbReference type="FunFam" id="1.10.287.130:FF:000045">
    <property type="entry name" value="Two-component system sensor histidine kinase/response regulator"/>
    <property type="match status" value="1"/>
</dbReference>
<dbReference type="FunFam" id="2.60.40.10:FF:000791">
    <property type="entry name" value="Two-component system sensor histidine kinase/response regulator"/>
    <property type="match status" value="1"/>
</dbReference>
<keyword evidence="9" id="KW-0805">Transcription regulation</keyword>
<keyword evidence="6" id="KW-0418">Kinase</keyword>
<dbReference type="InterPro" id="IPR009057">
    <property type="entry name" value="Homeodomain-like_sf"/>
</dbReference>
<dbReference type="Pfam" id="PF00512">
    <property type="entry name" value="HisKA"/>
    <property type="match status" value="1"/>
</dbReference>
<evidence type="ECO:0000256" key="7">
    <source>
        <dbReference type="ARBA" id="ARBA00022840"/>
    </source>
</evidence>
<dbReference type="Gene3D" id="3.40.50.2300">
    <property type="match status" value="1"/>
</dbReference>
<dbReference type="InterPro" id="IPR011123">
    <property type="entry name" value="Y_Y_Y"/>
</dbReference>
<keyword evidence="10" id="KW-0238">DNA-binding</keyword>
<dbReference type="InterPro" id="IPR003661">
    <property type="entry name" value="HisK_dim/P_dom"/>
</dbReference>
<dbReference type="InterPro" id="IPR015943">
    <property type="entry name" value="WD40/YVTN_repeat-like_dom_sf"/>
</dbReference>
<dbReference type="SUPFAM" id="SSF63829">
    <property type="entry name" value="Calcium-dependent phosphotriesterase"/>
    <property type="match status" value="3"/>
</dbReference>
<name>A0A420GA39_9SPHI</name>
<dbReference type="Pfam" id="PF12833">
    <property type="entry name" value="HTH_18"/>
    <property type="match status" value="1"/>
</dbReference>
<dbReference type="SUPFAM" id="SSF46689">
    <property type="entry name" value="Homeodomain-like"/>
    <property type="match status" value="1"/>
</dbReference>
<evidence type="ECO:0000256" key="3">
    <source>
        <dbReference type="ARBA" id="ARBA00022553"/>
    </source>
</evidence>
<dbReference type="GO" id="GO:0005524">
    <property type="term" value="F:ATP binding"/>
    <property type="evidence" value="ECO:0007669"/>
    <property type="project" value="UniProtKB-KW"/>
</dbReference>
<feature type="domain" description="HTH araC/xylS-type" evidence="13">
    <location>
        <begin position="1253"/>
        <end position="1352"/>
    </location>
</feature>
<dbReference type="PROSITE" id="PS50109">
    <property type="entry name" value="HIS_KIN"/>
    <property type="match status" value="1"/>
</dbReference>
<evidence type="ECO:0000313" key="17">
    <source>
        <dbReference type="Proteomes" id="UP000286402"/>
    </source>
</evidence>
<reference evidence="16 17" key="1">
    <citation type="submission" date="2016-07" db="EMBL/GenBank/DDBJ databases">
        <title>Genome analysis of Sphingobacterium siyangense T12B17.</title>
        <authorList>
            <person name="Xu D."/>
            <person name="Su Y."/>
            <person name="Zheng S."/>
        </authorList>
    </citation>
    <scope>NUCLEOTIDE SEQUENCE [LARGE SCALE GENOMIC DNA]</scope>
    <source>
        <strain evidence="16 17">T12B17</strain>
    </source>
</reference>
<dbReference type="PANTHER" id="PTHR43547">
    <property type="entry name" value="TWO-COMPONENT HISTIDINE KINASE"/>
    <property type="match status" value="1"/>
</dbReference>
<dbReference type="InterPro" id="IPR004358">
    <property type="entry name" value="Sig_transdc_His_kin-like_C"/>
</dbReference>
<dbReference type="GO" id="GO:0003700">
    <property type="term" value="F:DNA-binding transcription factor activity"/>
    <property type="evidence" value="ECO:0007669"/>
    <property type="project" value="InterPro"/>
</dbReference>
<dbReference type="Gene3D" id="1.10.10.60">
    <property type="entry name" value="Homeodomain-like"/>
    <property type="match status" value="2"/>
</dbReference>
<dbReference type="SUPFAM" id="SSF47384">
    <property type="entry name" value="Homodimeric domain of signal transducing histidine kinase"/>
    <property type="match status" value="1"/>
</dbReference>
<dbReference type="Gene3D" id="3.30.565.10">
    <property type="entry name" value="Histidine kinase-like ATPase, C-terminal domain"/>
    <property type="match status" value="1"/>
</dbReference>
<evidence type="ECO:0000259" key="14">
    <source>
        <dbReference type="PROSITE" id="PS50109"/>
    </source>
</evidence>
<dbReference type="Pfam" id="PF00072">
    <property type="entry name" value="Response_reg"/>
    <property type="match status" value="1"/>
</dbReference>
<dbReference type="Pfam" id="PF07494">
    <property type="entry name" value="Reg_prop"/>
    <property type="match status" value="7"/>
</dbReference>
<comment type="catalytic activity">
    <reaction evidence="1">
        <text>ATP + protein L-histidine = ADP + protein N-phospho-L-histidine.</text>
        <dbReference type="EC" id="2.7.13.3"/>
    </reaction>
</comment>
<dbReference type="SUPFAM" id="SSF55874">
    <property type="entry name" value="ATPase domain of HSP90 chaperone/DNA topoisomerase II/histidine kinase"/>
    <property type="match status" value="1"/>
</dbReference>
<keyword evidence="8" id="KW-0902">Two-component regulatory system</keyword>
<dbReference type="SUPFAM" id="SSF52172">
    <property type="entry name" value="CheY-like"/>
    <property type="match status" value="1"/>
</dbReference>
<dbReference type="InterPro" id="IPR011110">
    <property type="entry name" value="Reg_prop"/>
</dbReference>
<keyword evidence="7" id="KW-0067">ATP-binding</keyword>
<feature type="domain" description="Response regulatory" evidence="15">
    <location>
        <begin position="1106"/>
        <end position="1221"/>
    </location>
</feature>
<dbReference type="Pfam" id="PF07495">
    <property type="entry name" value="Y_Y_Y"/>
    <property type="match status" value="1"/>
</dbReference>
<dbReference type="PROSITE" id="PS00041">
    <property type="entry name" value="HTH_ARAC_FAMILY_1"/>
    <property type="match status" value="1"/>
</dbReference>
<dbReference type="InterPro" id="IPR018062">
    <property type="entry name" value="HTH_AraC-typ_CS"/>
</dbReference>
<dbReference type="SMART" id="SM00388">
    <property type="entry name" value="HisKA"/>
    <property type="match status" value="1"/>
</dbReference>
<dbReference type="InterPro" id="IPR018060">
    <property type="entry name" value="HTH_AraC"/>
</dbReference>
<dbReference type="PRINTS" id="PR00344">
    <property type="entry name" value="BCTRLSENSOR"/>
</dbReference>
<dbReference type="Gene3D" id="1.10.287.130">
    <property type="match status" value="1"/>
</dbReference>
<dbReference type="EC" id="2.7.13.3" evidence="2"/>
<dbReference type="SMART" id="SM00342">
    <property type="entry name" value="HTH_ARAC"/>
    <property type="match status" value="1"/>
</dbReference>
<evidence type="ECO:0000256" key="2">
    <source>
        <dbReference type="ARBA" id="ARBA00012438"/>
    </source>
</evidence>
<keyword evidence="5" id="KW-0547">Nucleotide-binding</keyword>
<keyword evidence="3 12" id="KW-0597">Phosphoprotein</keyword>
<dbReference type="SMART" id="SM00387">
    <property type="entry name" value="HATPase_c"/>
    <property type="match status" value="1"/>
</dbReference>
<comment type="caution">
    <text evidence="16">The sequence shown here is derived from an EMBL/GenBank/DDBJ whole genome shotgun (WGS) entry which is preliminary data.</text>
</comment>
<dbReference type="SMART" id="SM00448">
    <property type="entry name" value="REC"/>
    <property type="match status" value="1"/>
</dbReference>
<keyword evidence="11" id="KW-0804">Transcription</keyword>
<accession>A0A420GA39</accession>
<evidence type="ECO:0000256" key="5">
    <source>
        <dbReference type="ARBA" id="ARBA00022741"/>
    </source>
</evidence>
<dbReference type="InterPro" id="IPR011006">
    <property type="entry name" value="CheY-like_superfamily"/>
</dbReference>
<dbReference type="PROSITE" id="PS50110">
    <property type="entry name" value="RESPONSE_REGULATORY"/>
    <property type="match status" value="1"/>
</dbReference>
<evidence type="ECO:0000259" key="15">
    <source>
        <dbReference type="PROSITE" id="PS50110"/>
    </source>
</evidence>
<keyword evidence="17" id="KW-1185">Reference proteome</keyword>
<keyword evidence="4" id="KW-0808">Transferase</keyword>